<dbReference type="AlphaFoldDB" id="A0A454CWV7"/>
<dbReference type="Proteomes" id="UP000008367">
    <property type="component" value="Unassembled WGS sequence"/>
</dbReference>
<feature type="domain" description="Xylose isomerase-like TIM barrel" evidence="1">
    <location>
        <begin position="31"/>
        <end position="279"/>
    </location>
</feature>
<dbReference type="InterPro" id="IPR050312">
    <property type="entry name" value="IolE/XylAMocC-like"/>
</dbReference>
<gene>
    <name evidence="2" type="ORF">VCHENC02_3403</name>
</gene>
<dbReference type="Gene3D" id="3.20.20.150">
    <property type="entry name" value="Divalent-metal-dependent TIM barrel enzymes"/>
    <property type="match status" value="1"/>
</dbReference>
<dbReference type="GO" id="GO:0016853">
    <property type="term" value="F:isomerase activity"/>
    <property type="evidence" value="ECO:0007669"/>
    <property type="project" value="UniProtKB-KW"/>
</dbReference>
<dbReference type="InterPro" id="IPR036237">
    <property type="entry name" value="Xyl_isomerase-like_sf"/>
</dbReference>
<sequence>MLDRIACAPCCWGVEEASHATNPSWGKVLMDASDSGFRGIELGPDGFFPEDPELVKSAFRVRGLQVCAGKVQVPFCDSANMSAILEEVDTVCQRLDSLGVKNLLIMEGIHTERYGYIGQSVTAPRLNMENKRTMIVNLERIIRVASQYGLRSLLHPGIGGYISYKDEIDFVMSQIPGTKLGLCIDIGHVFLDGMNPIGIIRQYGSRIEHIHVKDISTDKLRLAIRDKLEWVDAYSKGLITPLGDGDVKLQQVMSALKAVDYQGWIVVEHEHGTADVSQVSRDLKRSRDYLAQIVA</sequence>
<dbReference type="SUPFAM" id="SSF51658">
    <property type="entry name" value="Xylose isomerase-like"/>
    <property type="match status" value="1"/>
</dbReference>
<dbReference type="InterPro" id="IPR013022">
    <property type="entry name" value="Xyl_isomerase-like_TIM-brl"/>
</dbReference>
<dbReference type="PANTHER" id="PTHR12110:SF41">
    <property type="entry name" value="INOSOSE DEHYDRATASE"/>
    <property type="match status" value="1"/>
</dbReference>
<keyword evidence="2" id="KW-0413">Isomerase</keyword>
<evidence type="ECO:0000313" key="2">
    <source>
        <dbReference type="EMBL" id="EKM30896.1"/>
    </source>
</evidence>
<dbReference type="Pfam" id="PF01261">
    <property type="entry name" value="AP_endonuc_2"/>
    <property type="match status" value="1"/>
</dbReference>
<name>A0A454CWV7_VIBHA</name>
<accession>A0A454CWV7</accession>
<reference evidence="2 3" key="1">
    <citation type="submission" date="2012-10" db="EMBL/GenBank/DDBJ databases">
        <title>Genome sequence of Vibrio Cholerae HENC-02.</title>
        <authorList>
            <person name="Eppinger M."/>
            <person name="Hasan N.A."/>
            <person name="Sengamalay N."/>
            <person name="Hine E."/>
            <person name="Su Q."/>
            <person name="Daugherty S.C."/>
            <person name="Young S."/>
            <person name="Sadzewicz L."/>
            <person name="Tallon L."/>
            <person name="Cebula T.A."/>
            <person name="Ravel J."/>
            <person name="Colwell R.R."/>
        </authorList>
    </citation>
    <scope>NUCLEOTIDE SEQUENCE [LARGE SCALE GENOMIC DNA]</scope>
    <source>
        <strain evidence="2 3">HENC-02</strain>
    </source>
</reference>
<dbReference type="PANTHER" id="PTHR12110">
    <property type="entry name" value="HYDROXYPYRUVATE ISOMERASE"/>
    <property type="match status" value="1"/>
</dbReference>
<comment type="caution">
    <text evidence="2">The sequence shown here is derived from an EMBL/GenBank/DDBJ whole genome shotgun (WGS) entry which is preliminary data.</text>
</comment>
<dbReference type="EMBL" id="AJSR01001448">
    <property type="protein sequence ID" value="EKM30896.1"/>
    <property type="molecule type" value="Genomic_DNA"/>
</dbReference>
<evidence type="ECO:0000313" key="3">
    <source>
        <dbReference type="Proteomes" id="UP000008367"/>
    </source>
</evidence>
<protein>
    <submittedName>
        <fullName evidence="2">Xylose isomerase-like TIM barrel family protein</fullName>
    </submittedName>
</protein>
<proteinExistence type="predicted"/>
<dbReference type="STRING" id="669.AL538_18440"/>
<organism evidence="2 3">
    <name type="scientific">Vibrio harveyi</name>
    <name type="common">Beneckea harveyi</name>
    <dbReference type="NCBI Taxonomy" id="669"/>
    <lineage>
        <taxon>Bacteria</taxon>
        <taxon>Pseudomonadati</taxon>
        <taxon>Pseudomonadota</taxon>
        <taxon>Gammaproteobacteria</taxon>
        <taxon>Vibrionales</taxon>
        <taxon>Vibrionaceae</taxon>
        <taxon>Vibrio</taxon>
    </lineage>
</organism>
<evidence type="ECO:0000259" key="1">
    <source>
        <dbReference type="Pfam" id="PF01261"/>
    </source>
</evidence>